<evidence type="ECO:0000313" key="4">
    <source>
        <dbReference type="EMBL" id="QDU42953.1"/>
    </source>
</evidence>
<feature type="compositionally biased region" description="Polar residues" evidence="1">
    <location>
        <begin position="313"/>
        <end position="326"/>
    </location>
</feature>
<dbReference type="InterPro" id="IPR027558">
    <property type="entry name" value="Pre_pil_HX9DG_C"/>
</dbReference>
<feature type="region of interest" description="Disordered" evidence="1">
    <location>
        <begin position="292"/>
        <end position="326"/>
    </location>
</feature>
<keyword evidence="2" id="KW-1133">Transmembrane helix</keyword>
<organism evidence="4 5">
    <name type="scientific">Symmachiella dynata</name>
    <dbReference type="NCBI Taxonomy" id="2527995"/>
    <lineage>
        <taxon>Bacteria</taxon>
        <taxon>Pseudomonadati</taxon>
        <taxon>Planctomycetota</taxon>
        <taxon>Planctomycetia</taxon>
        <taxon>Planctomycetales</taxon>
        <taxon>Planctomycetaceae</taxon>
        <taxon>Symmachiella</taxon>
    </lineage>
</organism>
<name>A0A517ZKK6_9PLAN</name>
<feature type="transmembrane region" description="Helical" evidence="2">
    <location>
        <begin position="21"/>
        <end position="47"/>
    </location>
</feature>
<dbReference type="AlphaFoldDB" id="A0A517ZKK6"/>
<dbReference type="PANTHER" id="PTHR30093">
    <property type="entry name" value="GENERAL SECRETION PATHWAY PROTEIN G"/>
    <property type="match status" value="1"/>
</dbReference>
<dbReference type="SUPFAM" id="SSF54523">
    <property type="entry name" value="Pili subunits"/>
    <property type="match status" value="1"/>
</dbReference>
<dbReference type="InterPro" id="IPR045584">
    <property type="entry name" value="Pilin-like"/>
</dbReference>
<reference evidence="4 5" key="1">
    <citation type="submission" date="2019-02" db="EMBL/GenBank/DDBJ databases">
        <title>Deep-cultivation of Planctomycetes and their phenomic and genomic characterization uncovers novel biology.</title>
        <authorList>
            <person name="Wiegand S."/>
            <person name="Jogler M."/>
            <person name="Boedeker C."/>
            <person name="Pinto D."/>
            <person name="Vollmers J."/>
            <person name="Rivas-Marin E."/>
            <person name="Kohn T."/>
            <person name="Peeters S.H."/>
            <person name="Heuer A."/>
            <person name="Rast P."/>
            <person name="Oberbeckmann S."/>
            <person name="Bunk B."/>
            <person name="Jeske O."/>
            <person name="Meyerdierks A."/>
            <person name="Storesund J.E."/>
            <person name="Kallscheuer N."/>
            <person name="Luecker S."/>
            <person name="Lage O.M."/>
            <person name="Pohl T."/>
            <person name="Merkel B.J."/>
            <person name="Hornburger P."/>
            <person name="Mueller R.-W."/>
            <person name="Bruemmer F."/>
            <person name="Labrenz M."/>
            <person name="Spormann A.M."/>
            <person name="Op den Camp H."/>
            <person name="Overmann J."/>
            <person name="Amann R."/>
            <person name="Jetten M.S.M."/>
            <person name="Mascher T."/>
            <person name="Medema M.H."/>
            <person name="Devos D.P."/>
            <person name="Kaster A.-K."/>
            <person name="Ovreas L."/>
            <person name="Rohde M."/>
            <person name="Galperin M.Y."/>
            <person name="Jogler C."/>
        </authorList>
    </citation>
    <scope>NUCLEOTIDE SEQUENCE [LARGE SCALE GENOMIC DNA]</scope>
    <source>
        <strain evidence="4 5">Mal52</strain>
    </source>
</reference>
<dbReference type="NCBIfam" id="TIGR04294">
    <property type="entry name" value="pre_pil_HX9DG"/>
    <property type="match status" value="1"/>
</dbReference>
<keyword evidence="2" id="KW-0812">Transmembrane</keyword>
<dbReference type="KEGG" id="sdyn:Mal52_14230"/>
<keyword evidence="2" id="KW-0472">Membrane</keyword>
<dbReference type="PROSITE" id="PS00409">
    <property type="entry name" value="PROKAR_NTER_METHYL"/>
    <property type="match status" value="1"/>
</dbReference>
<keyword evidence="5" id="KW-1185">Reference proteome</keyword>
<dbReference type="PANTHER" id="PTHR30093:SF2">
    <property type="entry name" value="TYPE II SECRETION SYSTEM PROTEIN H"/>
    <property type="match status" value="1"/>
</dbReference>
<dbReference type="Pfam" id="PF07596">
    <property type="entry name" value="SBP_bac_10"/>
    <property type="match status" value="1"/>
</dbReference>
<feature type="domain" description="DUF1559" evidence="3">
    <location>
        <begin position="48"/>
        <end position="348"/>
    </location>
</feature>
<evidence type="ECO:0000256" key="2">
    <source>
        <dbReference type="SAM" id="Phobius"/>
    </source>
</evidence>
<sequence>MPQFSLRSSRKQISLHRGARQSGFTLIELLVVIAIIAILIALLLPAVQQAREAARRTQCRNNLKQIGLALHNYHDSFRMFPPGSINSPLSGNRWQYPEWVSFHHLILPQLEQSAIYERYAEDWGRRPPWDHIYYPSVPEWPDYLRVGMPVFRCPTDPGAPNNVKVLSDSGIVPCSNYLGMWSAFSDNDIWAEASSSGSISTLATSTTEPINPLPEPTLTLSQMKGVFGASRGTSMKNITDGSSNTICVAEYLTGTLGDFRGAFITTRSSGKVLHAMYGPNSRLRDGLLGSDQSCRAGSGQDLPDQNLPCAPTGNGNNTAGSRSQHTGGVQVTLCDGSVRFVSDSIDLQTWRNLSWMSDGNVLGEF</sequence>
<evidence type="ECO:0000256" key="1">
    <source>
        <dbReference type="SAM" id="MobiDB-lite"/>
    </source>
</evidence>
<dbReference type="InterPro" id="IPR012902">
    <property type="entry name" value="N_methyl_site"/>
</dbReference>
<proteinExistence type="predicted"/>
<evidence type="ECO:0000313" key="5">
    <source>
        <dbReference type="Proteomes" id="UP000319383"/>
    </source>
</evidence>
<dbReference type="InterPro" id="IPR011453">
    <property type="entry name" value="DUF1559"/>
</dbReference>
<evidence type="ECO:0000259" key="3">
    <source>
        <dbReference type="Pfam" id="PF07596"/>
    </source>
</evidence>
<dbReference type="Pfam" id="PF07963">
    <property type="entry name" value="N_methyl"/>
    <property type="match status" value="1"/>
</dbReference>
<dbReference type="RefSeq" id="WP_145374943.1">
    <property type="nucleotide sequence ID" value="NZ_CP036276.1"/>
</dbReference>
<dbReference type="NCBIfam" id="TIGR02532">
    <property type="entry name" value="IV_pilin_GFxxxE"/>
    <property type="match status" value="1"/>
</dbReference>
<dbReference type="EMBL" id="CP036276">
    <property type="protein sequence ID" value="QDU42953.1"/>
    <property type="molecule type" value="Genomic_DNA"/>
</dbReference>
<dbReference type="Proteomes" id="UP000319383">
    <property type="component" value="Chromosome"/>
</dbReference>
<dbReference type="Gene3D" id="3.30.700.10">
    <property type="entry name" value="Glycoprotein, Type 4 Pilin"/>
    <property type="match status" value="1"/>
</dbReference>
<gene>
    <name evidence="4" type="primary">xcpT_5</name>
    <name evidence="4" type="ORF">Mal52_14230</name>
</gene>
<protein>
    <submittedName>
        <fullName evidence="4">Type II secretion system protein G</fullName>
    </submittedName>
</protein>
<accession>A0A517ZKK6</accession>